<evidence type="ECO:0000313" key="1">
    <source>
        <dbReference type="EMBL" id="GAC71026.1"/>
    </source>
</evidence>
<name>M0QRN3_9ACTN</name>
<comment type="caution">
    <text evidence="1">The sequence shown here is derived from an EMBL/GenBank/DDBJ whole genome shotgun (WGS) entry which is preliminary data.</text>
</comment>
<dbReference type="STRING" id="1223545.GS4_47_00160"/>
<evidence type="ECO:0000313" key="2">
    <source>
        <dbReference type="Proteomes" id="UP000011666"/>
    </source>
</evidence>
<protein>
    <submittedName>
        <fullName evidence="1">Uncharacterized protein</fullName>
    </submittedName>
</protein>
<organism evidence="1 2">
    <name type="scientific">Gordonia soli NBRC 108243</name>
    <dbReference type="NCBI Taxonomy" id="1223545"/>
    <lineage>
        <taxon>Bacteria</taxon>
        <taxon>Bacillati</taxon>
        <taxon>Actinomycetota</taxon>
        <taxon>Actinomycetes</taxon>
        <taxon>Mycobacteriales</taxon>
        <taxon>Gordoniaceae</taxon>
        <taxon>Gordonia</taxon>
    </lineage>
</organism>
<dbReference type="OrthoDB" id="4425998at2"/>
<gene>
    <name evidence="1" type="ORF">GS4_47_00160</name>
</gene>
<accession>M0QRN3</accession>
<proteinExistence type="predicted"/>
<dbReference type="AlphaFoldDB" id="M0QRN3"/>
<dbReference type="RefSeq" id="WP_007625644.1">
    <property type="nucleotide sequence ID" value="NZ_BANX01000047.1"/>
</dbReference>
<dbReference type="EMBL" id="BANX01000047">
    <property type="protein sequence ID" value="GAC71026.1"/>
    <property type="molecule type" value="Genomic_DNA"/>
</dbReference>
<keyword evidence="2" id="KW-1185">Reference proteome</keyword>
<reference evidence="1 2" key="1">
    <citation type="submission" date="2013-01" db="EMBL/GenBank/DDBJ databases">
        <title>Whole genome shotgun sequence of Gordonia soli NBRC 108243.</title>
        <authorList>
            <person name="Isaki-Nakamura S."/>
            <person name="Hosoyama A."/>
            <person name="Tsuchikane K."/>
            <person name="Ando Y."/>
            <person name="Baba S."/>
            <person name="Ohji S."/>
            <person name="Hamada M."/>
            <person name="Tamura T."/>
            <person name="Yamazoe A."/>
            <person name="Yamazaki S."/>
            <person name="Fujita N."/>
        </authorList>
    </citation>
    <scope>NUCLEOTIDE SEQUENCE [LARGE SCALE GENOMIC DNA]</scope>
    <source>
        <strain evidence="1 2">NBRC 108243</strain>
    </source>
</reference>
<sequence length="122" mass="13519">MGFYEQSATILRPAKKVTRYNPAGEELTYDLAEGAQRIPIAFGVDVQPRTEVELDENGTRIATKTVLWLCTPDGCDLDVRPTDRIGYGGVDLDISGEVHRWPSDEYESGVDHVSVALEHRNG</sequence>
<dbReference type="Proteomes" id="UP000011666">
    <property type="component" value="Unassembled WGS sequence"/>
</dbReference>